<dbReference type="AlphaFoldDB" id="A0A2G5VLJ1"/>
<protein>
    <submittedName>
        <fullName evidence="2">Uncharacterized protein</fullName>
    </submittedName>
</protein>
<sequence>MLASVVATQNSYDYLPVVKSLLRSIKGFSPAELARLFSSNESSPASSGPIKPFRTVKRSKVRTSTIPPTSDATCSCKVTPSEPVSKSLSGFEMSDTPETRPSTPTPSETIVLPESEESSEIEFIQKMTAFDTSVERCSVYSLTPPDSGSTSPMPLETTTLEMPSDLMPSESTIFGSLEIETSSESSMIYTPPMSPTPTSSGSNSPPISPESKTPSEVTTPSEPLPYAFYMGVVNAPTAGCRVIRRQLEGEAFEIVVDTEAKPIQKKQKTFSPEEKKKQVDLVDEGKKKILASMNS</sequence>
<evidence type="ECO:0000256" key="1">
    <source>
        <dbReference type="SAM" id="MobiDB-lite"/>
    </source>
</evidence>
<feature type="compositionally biased region" description="Polar residues" evidence="1">
    <location>
        <begin position="141"/>
        <end position="161"/>
    </location>
</feature>
<feature type="compositionally biased region" description="Low complexity" evidence="1">
    <location>
        <begin position="38"/>
        <end position="47"/>
    </location>
</feature>
<comment type="caution">
    <text evidence="2">The sequence shown here is derived from an EMBL/GenBank/DDBJ whole genome shotgun (WGS) entry which is preliminary data.</text>
</comment>
<gene>
    <name evidence="2" type="primary">Cnig_chr_I.g2617</name>
    <name evidence="2" type="ORF">B9Z55_002617</name>
</gene>
<feature type="compositionally biased region" description="Low complexity" evidence="1">
    <location>
        <begin position="99"/>
        <end position="109"/>
    </location>
</feature>
<dbReference type="Proteomes" id="UP000230233">
    <property type="component" value="Chromosome I"/>
</dbReference>
<feature type="region of interest" description="Disordered" evidence="1">
    <location>
        <begin position="184"/>
        <end position="220"/>
    </location>
</feature>
<dbReference type="OrthoDB" id="5893049at2759"/>
<feature type="compositionally biased region" description="Polar residues" evidence="1">
    <location>
        <begin position="62"/>
        <end position="88"/>
    </location>
</feature>
<evidence type="ECO:0000313" key="2">
    <source>
        <dbReference type="EMBL" id="PIC52567.1"/>
    </source>
</evidence>
<evidence type="ECO:0000313" key="3">
    <source>
        <dbReference type="Proteomes" id="UP000230233"/>
    </source>
</evidence>
<accession>A0A2G5VLJ1</accession>
<organism evidence="2 3">
    <name type="scientific">Caenorhabditis nigoni</name>
    <dbReference type="NCBI Taxonomy" id="1611254"/>
    <lineage>
        <taxon>Eukaryota</taxon>
        <taxon>Metazoa</taxon>
        <taxon>Ecdysozoa</taxon>
        <taxon>Nematoda</taxon>
        <taxon>Chromadorea</taxon>
        <taxon>Rhabditida</taxon>
        <taxon>Rhabditina</taxon>
        <taxon>Rhabditomorpha</taxon>
        <taxon>Rhabditoidea</taxon>
        <taxon>Rhabditidae</taxon>
        <taxon>Peloderinae</taxon>
        <taxon>Caenorhabditis</taxon>
    </lineage>
</organism>
<proteinExistence type="predicted"/>
<dbReference type="EMBL" id="PDUG01000001">
    <property type="protein sequence ID" value="PIC52567.1"/>
    <property type="molecule type" value="Genomic_DNA"/>
</dbReference>
<reference evidence="3" key="1">
    <citation type="submission" date="2017-10" db="EMBL/GenBank/DDBJ databases">
        <title>Rapid genome shrinkage in a self-fertile nematode reveals novel sperm competition proteins.</title>
        <authorList>
            <person name="Yin D."/>
            <person name="Schwarz E.M."/>
            <person name="Thomas C.G."/>
            <person name="Felde R.L."/>
            <person name="Korf I.F."/>
            <person name="Cutter A.D."/>
            <person name="Schartner C.M."/>
            <person name="Ralston E.J."/>
            <person name="Meyer B.J."/>
            <person name="Haag E.S."/>
        </authorList>
    </citation>
    <scope>NUCLEOTIDE SEQUENCE [LARGE SCALE GENOMIC DNA]</scope>
    <source>
        <strain evidence="3">JU1422</strain>
    </source>
</reference>
<feature type="region of interest" description="Disordered" evidence="1">
    <location>
        <begin position="141"/>
        <end position="169"/>
    </location>
</feature>
<keyword evidence="3" id="KW-1185">Reference proteome</keyword>
<feature type="compositionally biased region" description="Low complexity" evidence="1">
    <location>
        <begin position="185"/>
        <end position="211"/>
    </location>
</feature>
<feature type="region of interest" description="Disordered" evidence="1">
    <location>
        <begin position="38"/>
        <end position="118"/>
    </location>
</feature>
<name>A0A2G5VLJ1_9PELO</name>